<dbReference type="EMBL" id="CCJV01000042">
    <property type="protein sequence ID" value="CDT00763.1"/>
    <property type="molecule type" value="Genomic_DNA"/>
</dbReference>
<organism evidence="2 3">
    <name type="scientific">Vibrio crassostreae</name>
    <dbReference type="NCBI Taxonomy" id="246167"/>
    <lineage>
        <taxon>Bacteria</taxon>
        <taxon>Pseudomonadati</taxon>
        <taxon>Pseudomonadota</taxon>
        <taxon>Gammaproteobacteria</taxon>
        <taxon>Vibrionales</taxon>
        <taxon>Vibrionaceae</taxon>
        <taxon>Vibrio</taxon>
    </lineage>
</organism>
<comment type="caution">
    <text evidence="2">The sequence shown here is derived from an EMBL/GenBank/DDBJ whole genome shotgun (WGS) entry which is preliminary data.</text>
</comment>
<sequence>MRAGSVGKHHTSRSAYLSHRVRSEQSEKAIEVAIEALSQAGKPVSKAAVARIVGLRREHISRRYSHCFV</sequence>
<evidence type="ECO:0000313" key="2">
    <source>
        <dbReference type="EMBL" id="CDT00763.1"/>
    </source>
</evidence>
<evidence type="ECO:0000313" key="3">
    <source>
        <dbReference type="Proteomes" id="UP000049495"/>
    </source>
</evidence>
<reference evidence="3" key="1">
    <citation type="submission" date="2014-06" db="EMBL/GenBank/DDBJ databases">
        <authorList>
            <person name="Le Roux Frederique"/>
        </authorList>
    </citation>
    <scope>NUCLEOTIDE SEQUENCE [LARGE SCALE GENOMIC DNA]</scope>
    <source>
        <strain evidence="3">J5-5</strain>
    </source>
</reference>
<accession>A0A822MT21</accession>
<evidence type="ECO:0000256" key="1">
    <source>
        <dbReference type="SAM" id="MobiDB-lite"/>
    </source>
</evidence>
<dbReference type="AlphaFoldDB" id="A0A822MT21"/>
<proteinExistence type="predicted"/>
<name>A0A822MT21_9VIBR</name>
<gene>
    <name evidence="2" type="ORF">VCR5J5_1360096</name>
</gene>
<feature type="region of interest" description="Disordered" evidence="1">
    <location>
        <begin position="1"/>
        <end position="20"/>
    </location>
</feature>
<protein>
    <submittedName>
        <fullName evidence="2">Uncharacterized protein</fullName>
    </submittedName>
</protein>
<dbReference type="Proteomes" id="UP000049495">
    <property type="component" value="Unassembled WGS sequence"/>
</dbReference>